<protein>
    <recommendedName>
        <fullName evidence="2">DUF6265 domain-containing protein</fullName>
    </recommendedName>
</protein>
<organism evidence="3 4">
    <name type="scientific">Pseudaquabacterium terrae</name>
    <dbReference type="NCBI Taxonomy" id="2732868"/>
    <lineage>
        <taxon>Bacteria</taxon>
        <taxon>Pseudomonadati</taxon>
        <taxon>Pseudomonadota</taxon>
        <taxon>Betaproteobacteria</taxon>
        <taxon>Burkholderiales</taxon>
        <taxon>Sphaerotilaceae</taxon>
        <taxon>Pseudaquabacterium</taxon>
    </lineage>
</organism>
<feature type="chain" id="PRO_5045461348" description="DUF6265 domain-containing protein" evidence="1">
    <location>
        <begin position="25"/>
        <end position="162"/>
    </location>
</feature>
<dbReference type="EMBL" id="JABRWJ010000002">
    <property type="protein sequence ID" value="NRF67034.1"/>
    <property type="molecule type" value="Genomic_DNA"/>
</dbReference>
<proteinExistence type="predicted"/>
<feature type="signal peptide" evidence="1">
    <location>
        <begin position="1"/>
        <end position="24"/>
    </location>
</feature>
<dbReference type="RefSeq" id="WP_173122120.1">
    <property type="nucleotide sequence ID" value="NZ_JABRWJ010000002.1"/>
</dbReference>
<comment type="caution">
    <text evidence="3">The sequence shown here is derived from an EMBL/GenBank/DDBJ whole genome shotgun (WGS) entry which is preliminary data.</text>
</comment>
<dbReference type="InterPro" id="IPR046232">
    <property type="entry name" value="DUF6265"/>
</dbReference>
<sequence>MNGLRLGIALAFTLVAGLAVPARAQGIEQLAWLAGCWSAEGGEPGSGEQWMAPAGGTMFGIGRTIQRGRTVEYEFVQIKSGADGQLVYVATPSGQRETTFTLKSQSTHEVVFENSAHDFPQRVIYRLLPDGRLAARIEGLRQGVLRGIDFPMRRAACEALAR</sequence>
<keyword evidence="4" id="KW-1185">Reference proteome</keyword>
<evidence type="ECO:0000259" key="2">
    <source>
        <dbReference type="Pfam" id="PF19780"/>
    </source>
</evidence>
<reference evidence="3 4" key="1">
    <citation type="submission" date="2020-05" db="EMBL/GenBank/DDBJ databases">
        <title>Aquincola sp. isolate from soil.</title>
        <authorList>
            <person name="Han J."/>
            <person name="Kim D.-U."/>
        </authorList>
    </citation>
    <scope>NUCLEOTIDE SEQUENCE [LARGE SCALE GENOMIC DNA]</scope>
    <source>
        <strain evidence="3 4">S2</strain>
    </source>
</reference>
<evidence type="ECO:0000313" key="4">
    <source>
        <dbReference type="Proteomes" id="UP000737171"/>
    </source>
</evidence>
<name>A0ABX2EEJ0_9BURK</name>
<dbReference type="Pfam" id="PF19780">
    <property type="entry name" value="DUF6265"/>
    <property type="match status" value="1"/>
</dbReference>
<evidence type="ECO:0000256" key="1">
    <source>
        <dbReference type="SAM" id="SignalP"/>
    </source>
</evidence>
<gene>
    <name evidence="3" type="ORF">HLB44_08580</name>
</gene>
<evidence type="ECO:0000313" key="3">
    <source>
        <dbReference type="EMBL" id="NRF67034.1"/>
    </source>
</evidence>
<dbReference type="Proteomes" id="UP000737171">
    <property type="component" value="Unassembled WGS sequence"/>
</dbReference>
<accession>A0ABX2EEJ0</accession>
<keyword evidence="1" id="KW-0732">Signal</keyword>
<feature type="domain" description="DUF6265" evidence="2">
    <location>
        <begin position="31"/>
        <end position="138"/>
    </location>
</feature>